<dbReference type="AlphaFoldDB" id="A0A0A8B9D7"/>
<evidence type="ECO:0000256" key="1">
    <source>
        <dbReference type="ARBA" id="ARBA00022741"/>
    </source>
</evidence>
<feature type="region of interest" description="Disordered" evidence="8">
    <location>
        <begin position="383"/>
        <end position="560"/>
    </location>
</feature>
<dbReference type="Gene3D" id="3.40.50.300">
    <property type="entry name" value="P-loop containing nucleotide triphosphate hydrolases"/>
    <property type="match status" value="2"/>
</dbReference>
<dbReference type="PROSITE" id="PS51195">
    <property type="entry name" value="Q_MOTIF"/>
    <property type="match status" value="1"/>
</dbReference>
<gene>
    <name evidence="12" type="ORF">JI75_02790</name>
</gene>
<evidence type="ECO:0000259" key="10">
    <source>
        <dbReference type="PROSITE" id="PS51194"/>
    </source>
</evidence>
<dbReference type="InterPro" id="IPR027417">
    <property type="entry name" value="P-loop_NTPase"/>
</dbReference>
<evidence type="ECO:0000256" key="6">
    <source>
        <dbReference type="PROSITE-ProRule" id="PRU00552"/>
    </source>
</evidence>
<keyword evidence="2 7" id="KW-0378">Hydrolase</keyword>
<keyword evidence="1 7" id="KW-0547">Nucleotide-binding</keyword>
<dbReference type="GO" id="GO:0003724">
    <property type="term" value="F:RNA helicase activity"/>
    <property type="evidence" value="ECO:0007669"/>
    <property type="project" value="InterPro"/>
</dbReference>
<dbReference type="OrthoDB" id="9805696at2"/>
<feature type="domain" description="Helicase C-terminal" evidence="10">
    <location>
        <begin position="217"/>
        <end position="377"/>
    </location>
</feature>
<feature type="domain" description="DEAD-box RNA helicase Q" evidence="11">
    <location>
        <begin position="3"/>
        <end position="31"/>
    </location>
</feature>
<accession>A0A0A8B9D7</accession>
<dbReference type="SMART" id="SM00487">
    <property type="entry name" value="DEXDc"/>
    <property type="match status" value="1"/>
</dbReference>
<dbReference type="STRING" id="1531429.JI75_02790"/>
<proteinExistence type="inferred from homology"/>
<feature type="compositionally biased region" description="Basic and acidic residues" evidence="8">
    <location>
        <begin position="507"/>
        <end position="541"/>
    </location>
</feature>
<keyword evidence="13" id="KW-1185">Reference proteome</keyword>
<dbReference type="InterPro" id="IPR011545">
    <property type="entry name" value="DEAD/DEAH_box_helicase_dom"/>
</dbReference>
<name>A0A0A8B9D7_9ACTN</name>
<dbReference type="Proteomes" id="UP000031121">
    <property type="component" value="Chromosome"/>
</dbReference>
<dbReference type="PANTHER" id="PTHR47959:SF13">
    <property type="entry name" value="ATP-DEPENDENT RNA HELICASE RHLE"/>
    <property type="match status" value="1"/>
</dbReference>
<dbReference type="Pfam" id="PF00271">
    <property type="entry name" value="Helicase_C"/>
    <property type="match status" value="1"/>
</dbReference>
<sequence>MTNGFKELGLSEAALKAVDALKYTDPTPVQEQAIPTILDGRDVCAAAATGTGKTAAFLLPTMSKLAKSKRGCGPRMLVVTPTRELAQQIGDVCFTISRHTKHFQCTVYGGTKYGPQISKLKRGVDILIATPGRLNDLRERGVVNLRDIDVLVIDEADRMLDMGFWPSMESIIAETPSTRQTLLFSATLDKKVLRSVAPILNNPATVEIAHHGETAKSVDQFIMPIEHRKKQDLLQAVLDEKGFDRVIVFTRTKNRAEECMEQLRDADYAAESIHSDKSQFKRRRALENFAKGKTNILVATDVLARGIDVPSVSYVVNYDLPDMAEDYVHRIGRTGRAGEVGYAISFVSRESRNGLKDIERLIDREIPMMDLESYDLDPTLLSAKSKKAKKKPARARDIERARDFKQNGGKSASADRPFKGIPRPARKGAKADDQRRGESGGHRKKEGSQRFNRDFEPKDARRAGRSERSESRVRRAPGTGEGWKGTRGKKNAYGFDIEGGRNGARSGHGERSFAAERPNRNRRSEHGFDGRGKASKKRPEAVEASVDGGFYSKVAKKGRR</sequence>
<evidence type="ECO:0000256" key="7">
    <source>
        <dbReference type="RuleBase" id="RU000492"/>
    </source>
</evidence>
<dbReference type="PANTHER" id="PTHR47959">
    <property type="entry name" value="ATP-DEPENDENT RNA HELICASE RHLE-RELATED"/>
    <property type="match status" value="1"/>
</dbReference>
<feature type="compositionally biased region" description="Basic and acidic residues" evidence="8">
    <location>
        <begin position="429"/>
        <end position="473"/>
    </location>
</feature>
<dbReference type="RefSeq" id="WP_039688555.1">
    <property type="nucleotide sequence ID" value="NZ_CP009302.1"/>
</dbReference>
<dbReference type="KEGG" id="cbac:JI75_02790"/>
<feature type="compositionally biased region" description="Basic and acidic residues" evidence="8">
    <location>
        <begin position="394"/>
        <end position="405"/>
    </location>
</feature>
<dbReference type="SUPFAM" id="SSF52540">
    <property type="entry name" value="P-loop containing nucleoside triphosphate hydrolases"/>
    <property type="match status" value="1"/>
</dbReference>
<dbReference type="GO" id="GO:0005524">
    <property type="term" value="F:ATP binding"/>
    <property type="evidence" value="ECO:0007669"/>
    <property type="project" value="UniProtKB-KW"/>
</dbReference>
<keyword evidence="4 7" id="KW-0067">ATP-binding</keyword>
<dbReference type="InterPro" id="IPR014014">
    <property type="entry name" value="RNA_helicase_DEAD_Q_motif"/>
</dbReference>
<evidence type="ECO:0000313" key="12">
    <source>
        <dbReference type="EMBL" id="AJC11752.1"/>
    </source>
</evidence>
<dbReference type="SMART" id="SM00490">
    <property type="entry name" value="HELICc"/>
    <property type="match status" value="1"/>
</dbReference>
<evidence type="ECO:0000256" key="4">
    <source>
        <dbReference type="ARBA" id="ARBA00022840"/>
    </source>
</evidence>
<dbReference type="InterPro" id="IPR000629">
    <property type="entry name" value="RNA-helicase_DEAD-box_CS"/>
</dbReference>
<evidence type="ECO:0000259" key="11">
    <source>
        <dbReference type="PROSITE" id="PS51195"/>
    </source>
</evidence>
<dbReference type="GO" id="GO:0003676">
    <property type="term" value="F:nucleic acid binding"/>
    <property type="evidence" value="ECO:0007669"/>
    <property type="project" value="InterPro"/>
</dbReference>
<dbReference type="GO" id="GO:0016787">
    <property type="term" value="F:hydrolase activity"/>
    <property type="evidence" value="ECO:0007669"/>
    <property type="project" value="UniProtKB-KW"/>
</dbReference>
<evidence type="ECO:0000259" key="9">
    <source>
        <dbReference type="PROSITE" id="PS51192"/>
    </source>
</evidence>
<keyword evidence="3 7" id="KW-0347">Helicase</keyword>
<dbReference type="CDD" id="cd18787">
    <property type="entry name" value="SF2_C_DEAD"/>
    <property type="match status" value="1"/>
</dbReference>
<dbReference type="EMBL" id="CP009302">
    <property type="protein sequence ID" value="AJC11752.1"/>
    <property type="molecule type" value="Genomic_DNA"/>
</dbReference>
<evidence type="ECO:0000256" key="5">
    <source>
        <dbReference type="ARBA" id="ARBA00038437"/>
    </source>
</evidence>
<comment type="similarity">
    <text evidence="5 7">Belongs to the DEAD box helicase family.</text>
</comment>
<dbReference type="PROSITE" id="PS00039">
    <property type="entry name" value="DEAD_ATP_HELICASE"/>
    <property type="match status" value="1"/>
</dbReference>
<reference evidence="12 13" key="2">
    <citation type="journal article" date="2015" name="Genome Announc.">
        <title>Complete Genome Sequence of Coriobacteriaceae Strain 68-1-3, a Novel Mucus-Degrading Isolate from the Swine Intestinal Tract.</title>
        <authorList>
            <person name="Looft T."/>
            <person name="Bayles D.O."/>
            <person name="Alt D.P."/>
            <person name="Stanton T.B."/>
        </authorList>
    </citation>
    <scope>NUCLEOTIDE SEQUENCE [LARGE SCALE GENOMIC DNA]</scope>
    <source>
        <strain evidence="12 13">68-1-3</strain>
    </source>
</reference>
<dbReference type="PROSITE" id="PS51192">
    <property type="entry name" value="HELICASE_ATP_BIND_1"/>
    <property type="match status" value="1"/>
</dbReference>
<reference evidence="13" key="1">
    <citation type="submission" date="2014-08" db="EMBL/GenBank/DDBJ databases">
        <title>Coriobacteriaceae sp. complete genome.</title>
        <authorList>
            <person name="Looft T."/>
            <person name="Bayles D.O."/>
            <person name="Stanton T.B."/>
        </authorList>
    </citation>
    <scope>NUCLEOTIDE SEQUENCE [LARGE SCALE GENOMIC DNA]</scope>
    <source>
        <strain evidence="13">68-1-3</strain>
    </source>
</reference>
<dbReference type="InterPro" id="IPR001650">
    <property type="entry name" value="Helicase_C-like"/>
</dbReference>
<feature type="domain" description="Helicase ATP-binding" evidence="9">
    <location>
        <begin position="34"/>
        <end position="206"/>
    </location>
</feature>
<feature type="compositionally biased region" description="Basic residues" evidence="8">
    <location>
        <begin position="384"/>
        <end position="393"/>
    </location>
</feature>
<dbReference type="InterPro" id="IPR050079">
    <property type="entry name" value="DEAD_box_RNA_helicase"/>
</dbReference>
<dbReference type="HOGENOM" id="CLU_003041_28_3_11"/>
<dbReference type="InterPro" id="IPR044742">
    <property type="entry name" value="DEAD/DEAH_RhlB"/>
</dbReference>
<dbReference type="Pfam" id="PF00270">
    <property type="entry name" value="DEAD"/>
    <property type="match status" value="1"/>
</dbReference>
<feature type="short sequence motif" description="Q motif" evidence="6">
    <location>
        <begin position="3"/>
        <end position="31"/>
    </location>
</feature>
<dbReference type="GO" id="GO:0005829">
    <property type="term" value="C:cytosol"/>
    <property type="evidence" value="ECO:0007669"/>
    <property type="project" value="TreeGrafter"/>
</dbReference>
<dbReference type="InterPro" id="IPR014001">
    <property type="entry name" value="Helicase_ATP-bd"/>
</dbReference>
<dbReference type="CDD" id="cd00268">
    <property type="entry name" value="DEADc"/>
    <property type="match status" value="1"/>
</dbReference>
<organism evidence="12 13">
    <name type="scientific">Berryella intestinalis</name>
    <dbReference type="NCBI Taxonomy" id="1531429"/>
    <lineage>
        <taxon>Bacteria</taxon>
        <taxon>Bacillati</taxon>
        <taxon>Actinomycetota</taxon>
        <taxon>Coriobacteriia</taxon>
        <taxon>Eggerthellales</taxon>
        <taxon>Eggerthellaceae</taxon>
        <taxon>Berryella</taxon>
    </lineage>
</organism>
<evidence type="ECO:0000313" key="13">
    <source>
        <dbReference type="Proteomes" id="UP000031121"/>
    </source>
</evidence>
<evidence type="ECO:0000256" key="3">
    <source>
        <dbReference type="ARBA" id="ARBA00022806"/>
    </source>
</evidence>
<evidence type="ECO:0000256" key="2">
    <source>
        <dbReference type="ARBA" id="ARBA00022801"/>
    </source>
</evidence>
<dbReference type="PROSITE" id="PS51194">
    <property type="entry name" value="HELICASE_CTER"/>
    <property type="match status" value="1"/>
</dbReference>
<evidence type="ECO:0000256" key="8">
    <source>
        <dbReference type="SAM" id="MobiDB-lite"/>
    </source>
</evidence>
<evidence type="ECO:0008006" key="14">
    <source>
        <dbReference type="Google" id="ProtNLM"/>
    </source>
</evidence>
<protein>
    <recommendedName>
        <fullName evidence="14">DEAD/DEAH box helicase</fullName>
    </recommendedName>
</protein>